<evidence type="ECO:0000313" key="4">
    <source>
        <dbReference type="Proteomes" id="UP000233551"/>
    </source>
</evidence>
<accession>A0A2I0KAF7</accession>
<dbReference type="PROSITE" id="PS51222">
    <property type="entry name" value="DCD"/>
    <property type="match status" value="1"/>
</dbReference>
<evidence type="ECO:0000256" key="1">
    <source>
        <dbReference type="SAM" id="MobiDB-lite"/>
    </source>
</evidence>
<feature type="compositionally biased region" description="Low complexity" evidence="1">
    <location>
        <begin position="270"/>
        <end position="287"/>
    </location>
</feature>
<dbReference type="SMART" id="SM00767">
    <property type="entry name" value="DCD"/>
    <property type="match status" value="1"/>
</dbReference>
<dbReference type="PANTHER" id="PTHR46444">
    <property type="entry name" value="DCD (DEVELOPMENT AND CELL DEATH) DOMAIN PROTEIN-RELATED"/>
    <property type="match status" value="1"/>
</dbReference>
<name>A0A2I0KAF7_PUNGR</name>
<dbReference type="PANTHER" id="PTHR46444:SF9">
    <property type="entry name" value="DCD (DEVELOPMENT AND CELL DEATH) DOMAIN PROTEIN"/>
    <property type="match status" value="1"/>
</dbReference>
<evidence type="ECO:0000313" key="3">
    <source>
        <dbReference type="EMBL" id="PKI65529.1"/>
    </source>
</evidence>
<reference evidence="3 4" key="1">
    <citation type="submission" date="2017-11" db="EMBL/GenBank/DDBJ databases">
        <title>De-novo sequencing of pomegranate (Punica granatum L.) genome.</title>
        <authorList>
            <person name="Akparov Z."/>
            <person name="Amiraslanov A."/>
            <person name="Hajiyeva S."/>
            <person name="Abbasov M."/>
            <person name="Kaur K."/>
            <person name="Hamwieh A."/>
            <person name="Solovyev V."/>
            <person name="Salamov A."/>
            <person name="Braich B."/>
            <person name="Kosarev P."/>
            <person name="Mahmoud A."/>
            <person name="Hajiyev E."/>
            <person name="Babayeva S."/>
            <person name="Izzatullayeva V."/>
            <person name="Mammadov A."/>
            <person name="Mammadov A."/>
            <person name="Sharifova S."/>
            <person name="Ojaghi J."/>
            <person name="Eynullazada K."/>
            <person name="Bayramov B."/>
            <person name="Abdulazimova A."/>
            <person name="Shahmuradov I."/>
        </authorList>
    </citation>
    <scope>NUCLEOTIDE SEQUENCE [LARGE SCALE GENOMIC DNA]</scope>
    <source>
        <strain evidence="4">cv. AG2017</strain>
        <tissue evidence="3">Leaf</tissue>
    </source>
</reference>
<organism evidence="3 4">
    <name type="scientific">Punica granatum</name>
    <name type="common">Pomegranate</name>
    <dbReference type="NCBI Taxonomy" id="22663"/>
    <lineage>
        <taxon>Eukaryota</taxon>
        <taxon>Viridiplantae</taxon>
        <taxon>Streptophyta</taxon>
        <taxon>Embryophyta</taxon>
        <taxon>Tracheophyta</taxon>
        <taxon>Spermatophyta</taxon>
        <taxon>Magnoliopsida</taxon>
        <taxon>eudicotyledons</taxon>
        <taxon>Gunneridae</taxon>
        <taxon>Pentapetalae</taxon>
        <taxon>rosids</taxon>
        <taxon>malvids</taxon>
        <taxon>Myrtales</taxon>
        <taxon>Lythraceae</taxon>
        <taxon>Punica</taxon>
    </lineage>
</organism>
<protein>
    <recommendedName>
        <fullName evidence="2">DCD domain-containing protein</fullName>
    </recommendedName>
</protein>
<feature type="region of interest" description="Disordered" evidence="1">
    <location>
        <begin position="264"/>
        <end position="303"/>
    </location>
</feature>
<dbReference type="AlphaFoldDB" id="A0A2I0KAF7"/>
<evidence type="ECO:0000259" key="2">
    <source>
        <dbReference type="PROSITE" id="PS51222"/>
    </source>
</evidence>
<proteinExistence type="predicted"/>
<dbReference type="Pfam" id="PF10539">
    <property type="entry name" value="Dev_Cell_Death"/>
    <property type="match status" value="1"/>
</dbReference>
<dbReference type="Proteomes" id="UP000233551">
    <property type="component" value="Unassembled WGS sequence"/>
</dbReference>
<sequence>MEYKTGFLRDRRKRRGPQQVPLGFGFDRRGGSGFCLSEFGNVDENALFVIRFFPLCRWFVVVLLGDLVMEFTGERSRTVVSGLLPEYGAIFMSNTHTKKECLRKKLFGLPSSFSDFVKNVKAGMVLFLFEYERRLLYGVFEAASDGEINIIPTAYGSSGKRFPAQVLVKRIWNCDPLSEHEFSIAIKDNYFGPKKFHFGLSQYQVEQLLHLFSSRKISRDLDLFTIREFRSKRSRSSGNSNSGTSIPMDVVSSLQQDTETSCLDKREVSSLKNSPSSQISQSSVNLSMKCHPQHDSTMTKGDNSSSFIDDLGDFIPLSVPSDNEGDVEEGKLLLLDDRTKFARSDIDGDEDLFRPYIPVPIFGGERSETINTDQDSPVGSRKYPFLAIVAESSSDAKQAKSVMGSQELCDAGKGEEIPSIKSLYCDTPHMRKSVFSRLNFAIKEKQEEDNRDRVDKFMDEVMRELQLKPDLQWGTKKEASSAELVGEGTNLRSNVFKRLGGGPSKTKITGQKRLYSTMDAEYMEFLQMHSLDWDEVTPSAC</sequence>
<gene>
    <name evidence="3" type="ORF">CRG98_014029</name>
</gene>
<comment type="caution">
    <text evidence="3">The sequence shown here is derived from an EMBL/GenBank/DDBJ whole genome shotgun (WGS) entry which is preliminary data.</text>
</comment>
<dbReference type="EMBL" id="PGOL01000742">
    <property type="protein sequence ID" value="PKI65529.1"/>
    <property type="molecule type" value="Genomic_DNA"/>
</dbReference>
<keyword evidence="4" id="KW-1185">Reference proteome</keyword>
<feature type="domain" description="DCD" evidence="2">
    <location>
        <begin position="84"/>
        <end position="214"/>
    </location>
</feature>
<dbReference type="InterPro" id="IPR013989">
    <property type="entry name" value="Dev_and_cell_death_domain"/>
</dbReference>